<dbReference type="EMBL" id="AMFJ01000181">
    <property type="protein sequence ID" value="EKE29397.1"/>
    <property type="molecule type" value="Genomic_DNA"/>
</dbReference>
<dbReference type="GO" id="GO:0051539">
    <property type="term" value="F:4 iron, 4 sulfur cluster binding"/>
    <property type="evidence" value="ECO:0007669"/>
    <property type="project" value="UniProtKB-KW"/>
</dbReference>
<evidence type="ECO:0000256" key="8">
    <source>
        <dbReference type="ARBA" id="ARBA00023014"/>
    </source>
</evidence>
<keyword evidence="7" id="KW-0408">Iron</keyword>
<evidence type="ECO:0000256" key="2">
    <source>
        <dbReference type="ARBA" id="ARBA00022485"/>
    </source>
</evidence>
<keyword evidence="2" id="KW-0004">4Fe-4S</keyword>
<evidence type="ECO:0000313" key="11">
    <source>
        <dbReference type="EMBL" id="EKE29397.1"/>
    </source>
</evidence>
<evidence type="ECO:0000256" key="9">
    <source>
        <dbReference type="ARBA" id="ARBA00023315"/>
    </source>
</evidence>
<dbReference type="PANTHER" id="PTHR11135:SF2">
    <property type="entry name" value="ELONGATOR COMPLEX PROTEIN 3"/>
    <property type="match status" value="1"/>
</dbReference>
<keyword evidence="5" id="KW-0819">tRNA processing</keyword>
<organism evidence="11">
    <name type="scientific">uncultured bacterium</name>
    <name type="common">gcode 4</name>
    <dbReference type="NCBI Taxonomy" id="1234023"/>
    <lineage>
        <taxon>Bacteria</taxon>
        <taxon>environmental samples</taxon>
    </lineage>
</organism>
<keyword evidence="6" id="KW-0479">Metal-binding</keyword>
<dbReference type="GO" id="GO:0046872">
    <property type="term" value="F:metal ion binding"/>
    <property type="evidence" value="ECO:0007669"/>
    <property type="project" value="UniProtKB-KW"/>
</dbReference>
<evidence type="ECO:0000256" key="4">
    <source>
        <dbReference type="ARBA" id="ARBA00022691"/>
    </source>
</evidence>
<dbReference type="Pfam" id="PF16199">
    <property type="entry name" value="Radical_SAM_C"/>
    <property type="match status" value="1"/>
</dbReference>
<dbReference type="AlphaFoldDB" id="K2G509"/>
<dbReference type="GO" id="GO:0033588">
    <property type="term" value="C:elongator holoenzyme complex"/>
    <property type="evidence" value="ECO:0007669"/>
    <property type="project" value="TreeGrafter"/>
</dbReference>
<dbReference type="InterPro" id="IPR007197">
    <property type="entry name" value="rSAM"/>
</dbReference>
<dbReference type="SFLD" id="SFLDG01086">
    <property type="entry name" value="elongater_protein-like"/>
    <property type="match status" value="1"/>
</dbReference>
<accession>K2G509</accession>
<feature type="domain" description="Elp3/MiaA/NifB-like radical SAM core" evidence="10">
    <location>
        <begin position="84"/>
        <end position="364"/>
    </location>
</feature>
<dbReference type="SUPFAM" id="SSF102114">
    <property type="entry name" value="Radical SAM enzymes"/>
    <property type="match status" value="1"/>
</dbReference>
<sequence length="563" mass="67649">MQKLQIIFDILKKLIDNPEITTKEEFHKLKNEVYGHYKVSTWVNDISLLEKYREMIVKGEVSEEVRILKLLRKRAVRSLSWVSVVSILTKPWKCPGKCIYCPSFDNLPKSYIPNEPAVMRAELNAFDPIRQVHNRLRSLDITWHNIDKCDIRIIGWTWSCYLPEYRENYIKDIYDAHSGYEELRKHIISTDTWSDRFASFKVDPWFSICKSATLEEAKARNETALSRVIWIAVETRPDYVTVQDIISMRRFWVTRVEIWYQSTIDEINILNKRGHTNKESIQATRLLKDAWIKVVAHMMPNLYGSDMEKDLSSLKRVFDDPDFRPDELKIYPMMVTANSELTKIWEEWKFQPYSDEELVELMAEMQALIPEYIRLNRMYRDIPATEILAWSHLANLRQIVDERMNQKWYAKKDISSREIRLKDNIPTDAQIDVTEYDASKWKEYYLQFIDPEDRTLFSHLRLRIPSYVFTWEQHFIPELQDTAIIREVHTYGDQLKIWEKWDGTWQHMWFGKKLMKRAEEIVREKYPQVKKIAVIAWVGVRKYYEKNWFALENEYMIKNIYEN</sequence>
<dbReference type="InterPro" id="IPR032432">
    <property type="entry name" value="Radical_SAM_C"/>
</dbReference>
<keyword evidence="4" id="KW-0949">S-adenosyl-L-methionine</keyword>
<name>K2G509_9BACT</name>
<evidence type="ECO:0000256" key="1">
    <source>
        <dbReference type="ARBA" id="ARBA00001966"/>
    </source>
</evidence>
<protein>
    <recommendedName>
        <fullName evidence="10">Elp3/MiaA/NifB-like radical SAM core domain-containing protein</fullName>
    </recommendedName>
</protein>
<dbReference type="SMART" id="SM00729">
    <property type="entry name" value="Elp3"/>
    <property type="match status" value="1"/>
</dbReference>
<proteinExistence type="predicted"/>
<comment type="cofactor">
    <cofactor evidence="1">
        <name>[4Fe-4S] cluster</name>
        <dbReference type="ChEBI" id="CHEBI:49883"/>
    </cofactor>
</comment>
<dbReference type="NCBIfam" id="TIGR01211">
    <property type="entry name" value="ELP3"/>
    <property type="match status" value="1"/>
</dbReference>
<dbReference type="GO" id="GO:0005737">
    <property type="term" value="C:cytoplasm"/>
    <property type="evidence" value="ECO:0007669"/>
    <property type="project" value="TreeGrafter"/>
</dbReference>
<evidence type="ECO:0000256" key="6">
    <source>
        <dbReference type="ARBA" id="ARBA00022723"/>
    </source>
</evidence>
<comment type="caution">
    <text evidence="11">The sequence shown here is derived from an EMBL/GenBank/DDBJ whole genome shotgun (WGS) entry which is preliminary data.</text>
</comment>
<evidence type="ECO:0000256" key="3">
    <source>
        <dbReference type="ARBA" id="ARBA00022679"/>
    </source>
</evidence>
<dbReference type="PANTHER" id="PTHR11135">
    <property type="entry name" value="HISTONE ACETYLTRANSFERASE-RELATED"/>
    <property type="match status" value="1"/>
</dbReference>
<dbReference type="GO" id="GO:0016746">
    <property type="term" value="F:acyltransferase activity"/>
    <property type="evidence" value="ECO:0007669"/>
    <property type="project" value="UniProtKB-KW"/>
</dbReference>
<keyword evidence="8" id="KW-0411">Iron-sulfur</keyword>
<dbReference type="InterPro" id="IPR006638">
    <property type="entry name" value="Elp3/MiaA/NifB-like_rSAM"/>
</dbReference>
<dbReference type="InterPro" id="IPR034687">
    <property type="entry name" value="ELP3-like"/>
</dbReference>
<evidence type="ECO:0000256" key="7">
    <source>
        <dbReference type="ARBA" id="ARBA00023004"/>
    </source>
</evidence>
<dbReference type="SFLD" id="SFLDS00029">
    <property type="entry name" value="Radical_SAM"/>
    <property type="match status" value="1"/>
</dbReference>
<reference evidence="11" key="1">
    <citation type="journal article" date="2012" name="Science">
        <title>Fermentation, hydrogen, and sulfur metabolism in multiple uncultivated bacterial phyla.</title>
        <authorList>
            <person name="Wrighton K.C."/>
            <person name="Thomas B.C."/>
            <person name="Sharon I."/>
            <person name="Miller C.S."/>
            <person name="Castelle C.J."/>
            <person name="VerBerkmoes N.C."/>
            <person name="Wilkins M.J."/>
            <person name="Hettich R.L."/>
            <person name="Lipton M.S."/>
            <person name="Williams K.H."/>
            <person name="Long P.E."/>
            <person name="Banfield J.F."/>
        </authorList>
    </citation>
    <scope>NUCLEOTIDE SEQUENCE [LARGE SCALE GENOMIC DNA]</scope>
</reference>
<dbReference type="GO" id="GO:0002926">
    <property type="term" value="P:tRNA wobble base 5-methoxycarbonylmethyl-2-thiouridinylation"/>
    <property type="evidence" value="ECO:0007669"/>
    <property type="project" value="TreeGrafter"/>
</dbReference>
<gene>
    <name evidence="11" type="ORF">ACD_2C00181G0005</name>
</gene>
<dbReference type="InterPro" id="IPR058240">
    <property type="entry name" value="rSAM_sf"/>
</dbReference>
<keyword evidence="3" id="KW-0808">Transferase</keyword>
<dbReference type="InterPro" id="IPR039661">
    <property type="entry name" value="ELP3"/>
</dbReference>
<keyword evidence="9" id="KW-0012">Acyltransferase</keyword>
<evidence type="ECO:0000259" key="10">
    <source>
        <dbReference type="SMART" id="SM00729"/>
    </source>
</evidence>
<evidence type="ECO:0000256" key="5">
    <source>
        <dbReference type="ARBA" id="ARBA00022694"/>
    </source>
</evidence>